<evidence type="ECO:0000313" key="2">
    <source>
        <dbReference type="Proteomes" id="UP001204953"/>
    </source>
</evidence>
<accession>A0AAE3KPF8</accession>
<dbReference type="EMBL" id="JAMZMM010000128">
    <property type="protein sequence ID" value="MCP2729598.1"/>
    <property type="molecule type" value="Genomic_DNA"/>
</dbReference>
<organism evidence="1 2">
    <name type="scientific">Limnofasciculus baicalensis BBK-W-15</name>
    <dbReference type="NCBI Taxonomy" id="2699891"/>
    <lineage>
        <taxon>Bacteria</taxon>
        <taxon>Bacillati</taxon>
        <taxon>Cyanobacteriota</taxon>
        <taxon>Cyanophyceae</taxon>
        <taxon>Coleofasciculales</taxon>
        <taxon>Coleofasciculaceae</taxon>
        <taxon>Limnofasciculus</taxon>
        <taxon>Limnofasciculus baicalensis</taxon>
    </lineage>
</organism>
<name>A0AAE3KPF8_9CYAN</name>
<dbReference type="RefSeq" id="WP_254012381.1">
    <property type="nucleotide sequence ID" value="NZ_JAMZMM010000128.1"/>
</dbReference>
<keyword evidence="2" id="KW-1185">Reference proteome</keyword>
<dbReference type="Proteomes" id="UP001204953">
    <property type="component" value="Unassembled WGS sequence"/>
</dbReference>
<evidence type="ECO:0000313" key="1">
    <source>
        <dbReference type="EMBL" id="MCP2729598.1"/>
    </source>
</evidence>
<reference evidence="1" key="1">
    <citation type="submission" date="2022-06" db="EMBL/GenBank/DDBJ databases">
        <title>New cyanobacteria of genus Symplocastrum in benthos of Lake Baikal.</title>
        <authorList>
            <person name="Sorokovikova E."/>
            <person name="Tikhonova I."/>
            <person name="Krasnopeev A."/>
            <person name="Evseev P."/>
            <person name="Gladkikh A."/>
            <person name="Belykh O."/>
        </authorList>
    </citation>
    <scope>NUCLEOTIDE SEQUENCE</scope>
    <source>
        <strain evidence="1">BBK-W-15</strain>
    </source>
</reference>
<protein>
    <submittedName>
        <fullName evidence="1">Uncharacterized protein</fullName>
    </submittedName>
</protein>
<sequence length="183" mass="20575">MMRFPTKFLTLVIGISLGILLIIVPSFAQSKLTENSPLTINGIGDVRVGMTLKQAEKAAGTKLIVTDEPNRYCFYVKPQGLPEGIGFMMADYKIARIDIFSNSRMATLSGAKIGDTEDRIKSIYPGQIQVTPHKYDRNGHYLTFVPKDQQYRQYRLVFETDGKKVTRFRSGKLPEVEFVEGCA</sequence>
<comment type="caution">
    <text evidence="1">The sequence shown here is derived from an EMBL/GenBank/DDBJ whole genome shotgun (WGS) entry which is preliminary data.</text>
</comment>
<dbReference type="AlphaFoldDB" id="A0AAE3KPF8"/>
<proteinExistence type="predicted"/>
<gene>
    <name evidence="1" type="ORF">NJ959_14185</name>
</gene>